<sequence length="192" mass="22254">MKEKRSINLEDYESFLENPHHHDLTIKQLNQIIHMHGFNKLHRRPKRDLMDALSTIDLLVPLRSTLYGSISSFASLTPEQLNEDLKDLEWQECPVQSIETVKKLTEQKQQQQQHNHLHQEDGGYYQWPNGEDAASHNLIWRQPTKRAMASVVIDVEKTTSKRRRKDPPESGTSNIVAAPYSSLHPSWLSNVD</sequence>
<proteinExistence type="predicted"/>
<dbReference type="KEGG" id="nnu:104605054"/>
<evidence type="ECO:0000313" key="3">
    <source>
        <dbReference type="RefSeq" id="XP_010267960.1"/>
    </source>
</evidence>
<reference evidence="3" key="1">
    <citation type="submission" date="2025-08" db="UniProtKB">
        <authorList>
            <consortium name="RefSeq"/>
        </authorList>
    </citation>
    <scope>IDENTIFICATION</scope>
</reference>
<dbReference type="PANTHER" id="PTHR35096">
    <property type="entry name" value="BNAA08G28570D PROTEIN"/>
    <property type="match status" value="1"/>
</dbReference>
<dbReference type="AlphaFoldDB" id="A0A1U8AY16"/>
<accession>A0A1U8AY16</accession>
<organism evidence="2 3">
    <name type="scientific">Nelumbo nucifera</name>
    <name type="common">Sacred lotus</name>
    <dbReference type="NCBI Taxonomy" id="4432"/>
    <lineage>
        <taxon>Eukaryota</taxon>
        <taxon>Viridiplantae</taxon>
        <taxon>Streptophyta</taxon>
        <taxon>Embryophyta</taxon>
        <taxon>Tracheophyta</taxon>
        <taxon>Spermatophyta</taxon>
        <taxon>Magnoliopsida</taxon>
        <taxon>Proteales</taxon>
        <taxon>Nelumbonaceae</taxon>
        <taxon>Nelumbo</taxon>
    </lineage>
</organism>
<keyword evidence="2" id="KW-1185">Reference proteome</keyword>
<evidence type="ECO:0000259" key="1">
    <source>
        <dbReference type="Pfam" id="PF25042"/>
    </source>
</evidence>
<dbReference type="PANTHER" id="PTHR35096:SF8">
    <property type="entry name" value="OS03G0308600 PROTEIN"/>
    <property type="match status" value="1"/>
</dbReference>
<dbReference type="Proteomes" id="UP000189703">
    <property type="component" value="Unplaced"/>
</dbReference>
<dbReference type="eggNOG" id="ENOG502S8UG">
    <property type="taxonomic scope" value="Eukaryota"/>
</dbReference>
<dbReference type="GeneID" id="104605054"/>
<dbReference type="Pfam" id="PF25042">
    <property type="entry name" value="DUF7787"/>
    <property type="match status" value="1"/>
</dbReference>
<protein>
    <submittedName>
        <fullName evidence="3">Uncharacterized protein LOC104605054</fullName>
    </submittedName>
</protein>
<dbReference type="RefSeq" id="XP_010267960.1">
    <property type="nucleotide sequence ID" value="XM_010269658.2"/>
</dbReference>
<name>A0A1U8AY16_NELNU</name>
<gene>
    <name evidence="3" type="primary">LOC104605054</name>
</gene>
<dbReference type="OrthoDB" id="692230at2759"/>
<evidence type="ECO:0000313" key="2">
    <source>
        <dbReference type="Proteomes" id="UP000189703"/>
    </source>
</evidence>
<feature type="domain" description="DUF7787" evidence="1">
    <location>
        <begin position="4"/>
        <end position="59"/>
    </location>
</feature>
<dbReference type="InterPro" id="IPR056689">
    <property type="entry name" value="DUF7787"/>
</dbReference>